<dbReference type="RefSeq" id="XP_015518090.1">
    <property type="nucleotide sequence ID" value="XM_015662604.1"/>
</dbReference>
<gene>
    <name evidence="21 22 23" type="primary">LOC107223037</name>
</gene>
<dbReference type="InterPro" id="IPR049940">
    <property type="entry name" value="GluQ/Sye"/>
</dbReference>
<dbReference type="GO" id="GO:0004818">
    <property type="term" value="F:glutamate-tRNA ligase activity"/>
    <property type="evidence" value="ECO:0007669"/>
    <property type="project" value="UniProtKB-EC"/>
</dbReference>
<evidence type="ECO:0000313" key="21">
    <source>
        <dbReference type="RefSeq" id="XP_015518089.1"/>
    </source>
</evidence>
<proteinExistence type="inferred from homology"/>
<evidence type="ECO:0000256" key="12">
    <source>
        <dbReference type="ARBA" id="ARBA00044251"/>
    </source>
</evidence>
<dbReference type="FunFam" id="3.40.50.620:FF:000045">
    <property type="entry name" value="Glutamate--tRNA ligase, mitochondrial"/>
    <property type="match status" value="1"/>
</dbReference>
<dbReference type="InterPro" id="IPR020058">
    <property type="entry name" value="Glu/Gln-tRNA-synth_Ib_cat-dom"/>
</dbReference>
<dbReference type="GO" id="GO:0008270">
    <property type="term" value="F:zinc ion binding"/>
    <property type="evidence" value="ECO:0007669"/>
    <property type="project" value="InterPro"/>
</dbReference>
<dbReference type="KEGG" id="nlo:107223037"/>
<dbReference type="InterPro" id="IPR020751">
    <property type="entry name" value="aa-tRNA-synth_I_codon-bd_sub2"/>
</dbReference>
<dbReference type="GO" id="GO:0005739">
    <property type="term" value="C:mitochondrion"/>
    <property type="evidence" value="ECO:0007669"/>
    <property type="project" value="UniProtKB-SubCell"/>
</dbReference>
<evidence type="ECO:0000313" key="22">
    <source>
        <dbReference type="RefSeq" id="XP_015518090.1"/>
    </source>
</evidence>
<dbReference type="Pfam" id="PF19269">
    <property type="entry name" value="Anticodon_2"/>
    <property type="match status" value="1"/>
</dbReference>
<dbReference type="RefSeq" id="XP_015518089.1">
    <property type="nucleotide sequence ID" value="XM_015662603.1"/>
</dbReference>
<evidence type="ECO:0000256" key="9">
    <source>
        <dbReference type="ARBA" id="ARBA00030865"/>
    </source>
</evidence>
<dbReference type="InterPro" id="IPR045462">
    <property type="entry name" value="aa-tRNA-synth_I_cd-bd"/>
</dbReference>
<comment type="catalytic activity">
    <reaction evidence="15">
        <text>tRNA(Glx) + L-glutamate + ATP = L-glutamyl-tRNA(Glx) + AMP + diphosphate</text>
        <dbReference type="Rhea" id="RHEA:18397"/>
        <dbReference type="Rhea" id="RHEA-COMP:9713"/>
        <dbReference type="Rhea" id="RHEA-COMP:9716"/>
        <dbReference type="ChEBI" id="CHEBI:29985"/>
        <dbReference type="ChEBI" id="CHEBI:30616"/>
        <dbReference type="ChEBI" id="CHEBI:33019"/>
        <dbReference type="ChEBI" id="CHEBI:78442"/>
        <dbReference type="ChEBI" id="CHEBI:78520"/>
        <dbReference type="ChEBI" id="CHEBI:456215"/>
        <dbReference type="EC" id="6.1.1.24"/>
    </reaction>
    <physiologicalReaction direction="left-to-right" evidence="15">
        <dbReference type="Rhea" id="RHEA:18398"/>
    </physiologicalReaction>
</comment>
<accession>A0A6J0BUG3</accession>
<dbReference type="SUPFAM" id="SSF52374">
    <property type="entry name" value="Nucleotidylyl transferase"/>
    <property type="match status" value="1"/>
</dbReference>
<evidence type="ECO:0000256" key="6">
    <source>
        <dbReference type="ARBA" id="ARBA00022840"/>
    </source>
</evidence>
<protein>
    <recommendedName>
        <fullName evidence="11">Nondiscriminating glutamyl-tRNA synthetase EARS2, mitochondrial</fullName>
        <ecNumber evidence="3">6.1.1.17</ecNumber>
        <ecNumber evidence="10">6.1.1.24</ecNumber>
    </recommendedName>
    <alternativeName>
        <fullName evidence="13">Glutamate--tRNA(Gln) ligase EARS2, mitochondrial</fullName>
    </alternativeName>
    <alternativeName>
        <fullName evidence="9">Glutamyl-tRNA synthetase</fullName>
    </alternativeName>
    <alternativeName>
        <fullName evidence="12">Mitochondrial glutamyl-tRNA synthetase</fullName>
    </alternativeName>
</protein>
<dbReference type="CTD" id="39828"/>
<keyword evidence="7 17" id="KW-0648">Protein biosynthesis</keyword>
<evidence type="ECO:0000313" key="23">
    <source>
        <dbReference type="RefSeq" id="XP_046596634.1"/>
    </source>
</evidence>
<name>A0A6J0BUG3_NEOLC</name>
<dbReference type="PROSITE" id="PS00178">
    <property type="entry name" value="AA_TRNA_LIGASE_I"/>
    <property type="match status" value="1"/>
</dbReference>
<dbReference type="EC" id="6.1.1.24" evidence="10"/>
<dbReference type="CDD" id="cd00808">
    <property type="entry name" value="GluRS_core"/>
    <property type="match status" value="1"/>
</dbReference>
<keyword evidence="4 17" id="KW-0436">Ligase</keyword>
<dbReference type="AlphaFoldDB" id="A0A6J0BUG3"/>
<comment type="similarity">
    <text evidence="2">Belongs to the class-I aminoacyl-tRNA synthetase family. Glutamate--tRNA ligase type 1 subfamily.</text>
</comment>
<evidence type="ECO:0000256" key="8">
    <source>
        <dbReference type="ARBA" id="ARBA00023146"/>
    </source>
</evidence>
<dbReference type="GO" id="GO:0005524">
    <property type="term" value="F:ATP binding"/>
    <property type="evidence" value="ECO:0007669"/>
    <property type="project" value="UniProtKB-KW"/>
</dbReference>
<comment type="subcellular location">
    <subcellularLocation>
        <location evidence="1">Mitochondrion</location>
    </subcellularLocation>
</comment>
<dbReference type="PANTHER" id="PTHR43311">
    <property type="entry name" value="GLUTAMATE--TRNA LIGASE"/>
    <property type="match status" value="1"/>
</dbReference>
<sequence length="517" mass="59630">MQRNILRPLTNCYISSSQKRCYSKQQVRVRFAPSPTGHLHLGGLRTALYNYLFARSNNGSFILRIEDTDQTRLVPDAIKKLQDDLLWAGIIPDEDPTRGGPKGPYLQSKRLELYNEQVETLLKNGSAYRCFCTDRRLDLLRREALRLRQIPRYDNKCRHLAKEDLAEKLRREEPYCIRFKLVGNINSFDDLVYGPTSYDVAQNEGDPVIIKSDKYPTYHFANVVDDHFMEISHVLRGVEWLMSTQKHILMYRAFGWTPPLFAHLPLILNPDGSKLSKRQGDIRVENYRQSGIFPLALLNFITHAGGGFNRTHGREQRCYSYGELIKQFDLSAVNVNSCKLLPEKLLEFNKLEISQLLEEENNAKFLINKVVRLVSDAFPDRSKDGTLQLDENHVHDVLNWAKNRISKLEDLVSGELAFLWVVPPPSTSAISQSPTEYLRILEEFDRQLASKDADFFRKESLKHWLRNFADTNDIPFEKFMRLLRSVLSGLKEGPSVAEMIEILGQNATLDRVKRALS</sequence>
<evidence type="ECO:0000256" key="14">
    <source>
        <dbReference type="ARBA" id="ARBA00047366"/>
    </source>
</evidence>
<evidence type="ECO:0000259" key="18">
    <source>
        <dbReference type="Pfam" id="PF00749"/>
    </source>
</evidence>
<evidence type="ECO:0000256" key="17">
    <source>
        <dbReference type="RuleBase" id="RU363037"/>
    </source>
</evidence>
<keyword evidence="8 17" id="KW-0030">Aminoacyl-tRNA synthetase</keyword>
<dbReference type="PRINTS" id="PR00987">
    <property type="entry name" value="TRNASYNTHGLU"/>
</dbReference>
<evidence type="ECO:0000256" key="2">
    <source>
        <dbReference type="ARBA" id="ARBA00007894"/>
    </source>
</evidence>
<keyword evidence="5 17" id="KW-0547">Nucleotide-binding</keyword>
<dbReference type="Gene3D" id="3.40.50.620">
    <property type="entry name" value="HUPs"/>
    <property type="match status" value="1"/>
</dbReference>
<dbReference type="OrthoDB" id="428822at2759"/>
<dbReference type="Pfam" id="PF00749">
    <property type="entry name" value="tRNA-synt_1c"/>
    <property type="match status" value="1"/>
</dbReference>
<dbReference type="GO" id="GO:0000049">
    <property type="term" value="F:tRNA binding"/>
    <property type="evidence" value="ECO:0007669"/>
    <property type="project" value="InterPro"/>
</dbReference>
<evidence type="ECO:0000259" key="19">
    <source>
        <dbReference type="Pfam" id="PF19269"/>
    </source>
</evidence>
<reference evidence="21 22" key="1">
    <citation type="submission" date="2025-04" db="UniProtKB">
        <authorList>
            <consortium name="RefSeq"/>
        </authorList>
    </citation>
    <scope>IDENTIFICATION</scope>
    <source>
        <tissue evidence="23">Thorax and Abdomen</tissue>
        <tissue evidence="21 22">Whole body</tissue>
    </source>
</reference>
<comment type="catalytic activity">
    <reaction evidence="16">
        <text>tRNA(Gln) + L-glutamate + ATP = L-glutamyl-tRNA(Gln) + AMP + diphosphate</text>
        <dbReference type="Rhea" id="RHEA:64612"/>
        <dbReference type="Rhea" id="RHEA-COMP:9662"/>
        <dbReference type="Rhea" id="RHEA-COMP:9684"/>
        <dbReference type="ChEBI" id="CHEBI:29985"/>
        <dbReference type="ChEBI" id="CHEBI:30616"/>
        <dbReference type="ChEBI" id="CHEBI:33019"/>
        <dbReference type="ChEBI" id="CHEBI:78442"/>
        <dbReference type="ChEBI" id="CHEBI:78520"/>
        <dbReference type="ChEBI" id="CHEBI:456215"/>
    </reaction>
    <physiologicalReaction direction="left-to-right" evidence="16">
        <dbReference type="Rhea" id="RHEA:64613"/>
    </physiologicalReaction>
</comment>
<evidence type="ECO:0000256" key="1">
    <source>
        <dbReference type="ARBA" id="ARBA00004173"/>
    </source>
</evidence>
<dbReference type="GeneID" id="107223037"/>
<evidence type="ECO:0000256" key="16">
    <source>
        <dbReference type="ARBA" id="ARBA00047689"/>
    </source>
</evidence>
<dbReference type="InterPro" id="IPR004527">
    <property type="entry name" value="Glu-tRNA-ligase_bac/mito"/>
</dbReference>
<evidence type="ECO:0000256" key="10">
    <source>
        <dbReference type="ARBA" id="ARBA00044054"/>
    </source>
</evidence>
<dbReference type="InterPro" id="IPR008925">
    <property type="entry name" value="aa_tRNA-synth_I_cd-bd_sf"/>
</dbReference>
<dbReference type="InterPro" id="IPR001412">
    <property type="entry name" value="aa-tRNA-synth_I_CS"/>
</dbReference>
<dbReference type="InterPro" id="IPR033910">
    <property type="entry name" value="GluRS_core"/>
</dbReference>
<dbReference type="SUPFAM" id="SSF48163">
    <property type="entry name" value="An anticodon-binding domain of class I aminoacyl-tRNA synthetases"/>
    <property type="match status" value="1"/>
</dbReference>
<evidence type="ECO:0000256" key="5">
    <source>
        <dbReference type="ARBA" id="ARBA00022741"/>
    </source>
</evidence>
<comment type="catalytic activity">
    <reaction evidence="14">
        <text>tRNA(Glu) + L-glutamate + ATP = L-glutamyl-tRNA(Glu) + AMP + diphosphate</text>
        <dbReference type="Rhea" id="RHEA:23540"/>
        <dbReference type="Rhea" id="RHEA-COMP:9663"/>
        <dbReference type="Rhea" id="RHEA-COMP:9680"/>
        <dbReference type="ChEBI" id="CHEBI:29985"/>
        <dbReference type="ChEBI" id="CHEBI:30616"/>
        <dbReference type="ChEBI" id="CHEBI:33019"/>
        <dbReference type="ChEBI" id="CHEBI:78442"/>
        <dbReference type="ChEBI" id="CHEBI:78520"/>
        <dbReference type="ChEBI" id="CHEBI:456215"/>
        <dbReference type="EC" id="6.1.1.17"/>
    </reaction>
    <physiologicalReaction direction="left-to-right" evidence="14">
        <dbReference type="Rhea" id="RHEA:23541"/>
    </physiologicalReaction>
</comment>
<dbReference type="PANTHER" id="PTHR43311:SF2">
    <property type="entry name" value="GLUTAMATE--TRNA LIGASE, MITOCHONDRIAL-RELATED"/>
    <property type="match status" value="1"/>
</dbReference>
<evidence type="ECO:0000256" key="3">
    <source>
        <dbReference type="ARBA" id="ARBA00012835"/>
    </source>
</evidence>
<dbReference type="Gene3D" id="1.10.10.350">
    <property type="match status" value="1"/>
</dbReference>
<evidence type="ECO:0000256" key="11">
    <source>
        <dbReference type="ARBA" id="ARBA00044142"/>
    </source>
</evidence>
<dbReference type="NCBIfam" id="TIGR00464">
    <property type="entry name" value="gltX_bact"/>
    <property type="match status" value="1"/>
</dbReference>
<evidence type="ECO:0000256" key="15">
    <source>
        <dbReference type="ARBA" id="ARBA00047479"/>
    </source>
</evidence>
<dbReference type="InterPro" id="IPR014729">
    <property type="entry name" value="Rossmann-like_a/b/a_fold"/>
</dbReference>
<dbReference type="InterPro" id="IPR000924">
    <property type="entry name" value="Glu/Gln-tRNA-synth"/>
</dbReference>
<feature type="domain" description="Aminoacyl-tRNA synthetase class I anticodon-binding" evidence="19">
    <location>
        <begin position="389"/>
        <end position="516"/>
    </location>
</feature>
<evidence type="ECO:0000256" key="7">
    <source>
        <dbReference type="ARBA" id="ARBA00022917"/>
    </source>
</evidence>
<dbReference type="HAMAP" id="MF_00022">
    <property type="entry name" value="Glu_tRNA_synth_type1"/>
    <property type="match status" value="1"/>
</dbReference>
<evidence type="ECO:0000256" key="13">
    <source>
        <dbReference type="ARBA" id="ARBA00044313"/>
    </source>
</evidence>
<dbReference type="EC" id="6.1.1.17" evidence="3"/>
<dbReference type="GO" id="GO:0050561">
    <property type="term" value="F:glutamate-tRNA(Gln) ligase activity"/>
    <property type="evidence" value="ECO:0007669"/>
    <property type="project" value="UniProtKB-EC"/>
</dbReference>
<organism evidence="20 22">
    <name type="scientific">Neodiprion lecontei</name>
    <name type="common">Redheaded pine sawfly</name>
    <dbReference type="NCBI Taxonomy" id="441921"/>
    <lineage>
        <taxon>Eukaryota</taxon>
        <taxon>Metazoa</taxon>
        <taxon>Ecdysozoa</taxon>
        <taxon>Arthropoda</taxon>
        <taxon>Hexapoda</taxon>
        <taxon>Insecta</taxon>
        <taxon>Pterygota</taxon>
        <taxon>Neoptera</taxon>
        <taxon>Endopterygota</taxon>
        <taxon>Hymenoptera</taxon>
        <taxon>Tenthredinoidea</taxon>
        <taxon>Diprionidae</taxon>
        <taxon>Diprioninae</taxon>
        <taxon>Neodiprion</taxon>
    </lineage>
</organism>
<feature type="domain" description="Glutamyl/glutaminyl-tRNA synthetase class Ib catalytic" evidence="18">
    <location>
        <begin position="26"/>
        <end position="334"/>
    </location>
</feature>
<keyword evidence="20" id="KW-1185">Reference proteome</keyword>
<dbReference type="RefSeq" id="XP_046596634.1">
    <property type="nucleotide sequence ID" value="XM_046740678.1"/>
</dbReference>
<keyword evidence="6 17" id="KW-0067">ATP-binding</keyword>
<evidence type="ECO:0000313" key="20">
    <source>
        <dbReference type="Proteomes" id="UP000829291"/>
    </source>
</evidence>
<evidence type="ECO:0000256" key="4">
    <source>
        <dbReference type="ARBA" id="ARBA00022598"/>
    </source>
</evidence>
<dbReference type="Proteomes" id="UP000829291">
    <property type="component" value="Chromosome 5"/>
</dbReference>
<dbReference type="GO" id="GO:0006424">
    <property type="term" value="P:glutamyl-tRNA aminoacylation"/>
    <property type="evidence" value="ECO:0007669"/>
    <property type="project" value="InterPro"/>
</dbReference>